<evidence type="ECO:0000313" key="2">
    <source>
        <dbReference type="Proteomes" id="UP001501222"/>
    </source>
</evidence>
<dbReference type="InterPro" id="IPR032710">
    <property type="entry name" value="NTF2-like_dom_sf"/>
</dbReference>
<reference evidence="2" key="1">
    <citation type="journal article" date="2019" name="Int. J. Syst. Evol. Microbiol.">
        <title>The Global Catalogue of Microorganisms (GCM) 10K type strain sequencing project: providing services to taxonomists for standard genome sequencing and annotation.</title>
        <authorList>
            <consortium name="The Broad Institute Genomics Platform"/>
            <consortium name="The Broad Institute Genome Sequencing Center for Infectious Disease"/>
            <person name="Wu L."/>
            <person name="Ma J."/>
        </authorList>
    </citation>
    <scope>NUCLEOTIDE SEQUENCE [LARGE SCALE GENOMIC DNA]</scope>
    <source>
        <strain evidence="2">JCM 16928</strain>
    </source>
</reference>
<dbReference type="Proteomes" id="UP001501222">
    <property type="component" value="Unassembled WGS sequence"/>
</dbReference>
<evidence type="ECO:0008006" key="3">
    <source>
        <dbReference type="Google" id="ProtNLM"/>
    </source>
</evidence>
<dbReference type="EMBL" id="BAABAA010000006">
    <property type="protein sequence ID" value="GAA3569489.1"/>
    <property type="molecule type" value="Genomic_DNA"/>
</dbReference>
<accession>A0ABP6XMH5</accession>
<evidence type="ECO:0000313" key="1">
    <source>
        <dbReference type="EMBL" id="GAA3569489.1"/>
    </source>
</evidence>
<name>A0ABP6XMH5_9ACTN</name>
<sequence>MSDENPQVLAELSAREPIFHRLELGTTRADFEAQTVDDYWEIGASGQRYDREFIWSVLERRYAEGAPDEWETDEFECRELAAGTYLLTYRLRQGARVTRRASVWRRSEGGWQAVYHQGTVV</sequence>
<dbReference type="RefSeq" id="WP_344843259.1">
    <property type="nucleotide sequence ID" value="NZ_BAABAA010000006.1"/>
</dbReference>
<proteinExistence type="predicted"/>
<gene>
    <name evidence="1" type="ORF">GCM10022235_43360</name>
</gene>
<dbReference type="SUPFAM" id="SSF54427">
    <property type="entry name" value="NTF2-like"/>
    <property type="match status" value="1"/>
</dbReference>
<dbReference type="Gene3D" id="3.10.450.50">
    <property type="match status" value="1"/>
</dbReference>
<organism evidence="1 2">
    <name type="scientific">Kribbella ginsengisoli</name>
    <dbReference type="NCBI Taxonomy" id="363865"/>
    <lineage>
        <taxon>Bacteria</taxon>
        <taxon>Bacillati</taxon>
        <taxon>Actinomycetota</taxon>
        <taxon>Actinomycetes</taxon>
        <taxon>Propionibacteriales</taxon>
        <taxon>Kribbellaceae</taxon>
        <taxon>Kribbella</taxon>
    </lineage>
</organism>
<comment type="caution">
    <text evidence="1">The sequence shown here is derived from an EMBL/GenBank/DDBJ whole genome shotgun (WGS) entry which is preliminary data.</text>
</comment>
<protein>
    <recommendedName>
        <fullName evidence="3">DUF4440 domain-containing protein</fullName>
    </recommendedName>
</protein>
<keyword evidence="2" id="KW-1185">Reference proteome</keyword>